<gene>
    <name evidence="2" type="ORF">OS242_04560</name>
</gene>
<organism evidence="2 3">
    <name type="scientific">Tumebacillus lacus</name>
    <dbReference type="NCBI Taxonomy" id="2995335"/>
    <lineage>
        <taxon>Bacteria</taxon>
        <taxon>Bacillati</taxon>
        <taxon>Bacillota</taxon>
        <taxon>Bacilli</taxon>
        <taxon>Bacillales</taxon>
        <taxon>Alicyclobacillaceae</taxon>
        <taxon>Tumebacillus</taxon>
    </lineage>
</organism>
<dbReference type="RefSeq" id="WP_267150474.1">
    <property type="nucleotide sequence ID" value="NZ_JAPMLT010000002.1"/>
</dbReference>
<feature type="signal peptide" evidence="1">
    <location>
        <begin position="1"/>
        <end position="21"/>
    </location>
</feature>
<comment type="caution">
    <text evidence="2">The sequence shown here is derived from an EMBL/GenBank/DDBJ whole genome shotgun (WGS) entry which is preliminary data.</text>
</comment>
<reference evidence="2 3" key="1">
    <citation type="submission" date="2022-11" db="EMBL/GenBank/DDBJ databases">
        <title>Study of microbial diversity in lake waters.</title>
        <authorList>
            <person name="Zhang J."/>
        </authorList>
    </citation>
    <scope>NUCLEOTIDE SEQUENCE [LARGE SCALE GENOMIC DNA]</scope>
    <source>
        <strain evidence="2 3">DT12</strain>
    </source>
</reference>
<feature type="chain" id="PRO_5046507355" evidence="1">
    <location>
        <begin position="22"/>
        <end position="57"/>
    </location>
</feature>
<keyword evidence="3" id="KW-1185">Reference proteome</keyword>
<accession>A0ABT3WX16</accession>
<evidence type="ECO:0000313" key="2">
    <source>
        <dbReference type="EMBL" id="MCX7569223.1"/>
    </source>
</evidence>
<evidence type="ECO:0000256" key="1">
    <source>
        <dbReference type="SAM" id="SignalP"/>
    </source>
</evidence>
<name>A0ABT3WX16_9BACL</name>
<dbReference type="EMBL" id="JAPMLT010000002">
    <property type="protein sequence ID" value="MCX7569223.1"/>
    <property type="molecule type" value="Genomic_DNA"/>
</dbReference>
<evidence type="ECO:0000313" key="3">
    <source>
        <dbReference type="Proteomes" id="UP001208017"/>
    </source>
</evidence>
<proteinExistence type="predicted"/>
<keyword evidence="1" id="KW-0732">Signal</keyword>
<dbReference type="Proteomes" id="UP001208017">
    <property type="component" value="Unassembled WGS sequence"/>
</dbReference>
<sequence length="57" mass="6289">MKKTVKWMLIVGIAVVPFAFNAVNELADIQPPWPVAPQEKVKVADIQPPWPIAPIKG</sequence>
<protein>
    <submittedName>
        <fullName evidence="2">Uncharacterized protein</fullName>
    </submittedName>
</protein>